<feature type="transmembrane region" description="Helical" evidence="9">
    <location>
        <begin position="110"/>
        <end position="127"/>
    </location>
</feature>
<evidence type="ECO:0000256" key="2">
    <source>
        <dbReference type="ARBA" id="ARBA00022448"/>
    </source>
</evidence>
<dbReference type="GO" id="GO:0016887">
    <property type="term" value="F:ATP hydrolysis activity"/>
    <property type="evidence" value="ECO:0007669"/>
    <property type="project" value="InterPro"/>
</dbReference>
<protein>
    <recommendedName>
        <fullName evidence="15">P-loop containing nucleoside triphosphate hydrolase protein</fullName>
    </recommendedName>
</protein>
<keyword evidence="10" id="KW-0732">Signal</keyword>
<dbReference type="CDD" id="cd03244">
    <property type="entry name" value="ABCC_MRP_domain2"/>
    <property type="match status" value="1"/>
</dbReference>
<keyword evidence="4" id="KW-0677">Repeat</keyword>
<dbReference type="PROSITE" id="PS50929">
    <property type="entry name" value="ABC_TM1F"/>
    <property type="match status" value="2"/>
</dbReference>
<evidence type="ECO:0000313" key="14">
    <source>
        <dbReference type="Proteomes" id="UP001215280"/>
    </source>
</evidence>
<evidence type="ECO:0008006" key="15">
    <source>
        <dbReference type="Google" id="ProtNLM"/>
    </source>
</evidence>
<feature type="transmembrane region" description="Helical" evidence="9">
    <location>
        <begin position="388"/>
        <end position="407"/>
    </location>
</feature>
<feature type="domain" description="ABC transmembrane type-1" evidence="12">
    <location>
        <begin position="263"/>
        <end position="559"/>
    </location>
</feature>
<name>A0AAD7MRK6_9AGAR</name>
<keyword evidence="8 9" id="KW-0472">Membrane</keyword>
<feature type="transmembrane region" description="Helical" evidence="9">
    <location>
        <begin position="1019"/>
        <end position="1047"/>
    </location>
</feature>
<evidence type="ECO:0000256" key="6">
    <source>
        <dbReference type="ARBA" id="ARBA00022840"/>
    </source>
</evidence>
<feature type="transmembrane region" description="Helical" evidence="9">
    <location>
        <begin position="413"/>
        <end position="432"/>
    </location>
</feature>
<dbReference type="Pfam" id="PF00664">
    <property type="entry name" value="ABC_membrane"/>
    <property type="match status" value="2"/>
</dbReference>
<proteinExistence type="predicted"/>
<feature type="domain" description="ABC transmembrane type-1" evidence="12">
    <location>
        <begin position="893"/>
        <end position="1094"/>
    </location>
</feature>
<evidence type="ECO:0000256" key="5">
    <source>
        <dbReference type="ARBA" id="ARBA00022741"/>
    </source>
</evidence>
<dbReference type="FunFam" id="3.40.50.300:FF:000163">
    <property type="entry name" value="Multidrug resistance-associated protein member 4"/>
    <property type="match status" value="1"/>
</dbReference>
<dbReference type="GO" id="GO:0016020">
    <property type="term" value="C:membrane"/>
    <property type="evidence" value="ECO:0007669"/>
    <property type="project" value="UniProtKB-SubCell"/>
</dbReference>
<dbReference type="InterPro" id="IPR036640">
    <property type="entry name" value="ABC1_TM_sf"/>
</dbReference>
<reference evidence="13" key="1">
    <citation type="submission" date="2023-03" db="EMBL/GenBank/DDBJ databases">
        <title>Massive genome expansion in bonnet fungi (Mycena s.s.) driven by repeated elements and novel gene families across ecological guilds.</title>
        <authorList>
            <consortium name="Lawrence Berkeley National Laboratory"/>
            <person name="Harder C.B."/>
            <person name="Miyauchi S."/>
            <person name="Viragh M."/>
            <person name="Kuo A."/>
            <person name="Thoen E."/>
            <person name="Andreopoulos B."/>
            <person name="Lu D."/>
            <person name="Skrede I."/>
            <person name="Drula E."/>
            <person name="Henrissat B."/>
            <person name="Morin E."/>
            <person name="Kohler A."/>
            <person name="Barry K."/>
            <person name="LaButti K."/>
            <person name="Morin E."/>
            <person name="Salamov A."/>
            <person name="Lipzen A."/>
            <person name="Mereny Z."/>
            <person name="Hegedus B."/>
            <person name="Baldrian P."/>
            <person name="Stursova M."/>
            <person name="Weitz H."/>
            <person name="Taylor A."/>
            <person name="Grigoriev I.V."/>
            <person name="Nagy L.G."/>
            <person name="Martin F."/>
            <person name="Kauserud H."/>
        </authorList>
    </citation>
    <scope>NUCLEOTIDE SEQUENCE</scope>
    <source>
        <strain evidence="13">CBHHK188m</strain>
    </source>
</reference>
<comment type="subcellular location">
    <subcellularLocation>
        <location evidence="1">Membrane</location>
        <topology evidence="1">Multi-pass membrane protein</topology>
    </subcellularLocation>
</comment>
<sequence>MITGKLFFAALLVSLVSASPLKSSQAESASDVASASSASADPVSATSAVSSAAPSASGAPVGTAAMCVTYVRALFRVDLIYSVLMLRMELYASVLAILSVIGSWDWSRVLIKHVNTVLLCALGVYFYRDAFPLATFTRVPMDLAEGRLLWAKIIILFAVAAVVPLFVPRQYIPVDPKNPMPEATPEQTAPIISMVFYFFLDPIIFLGYRVPHLKFDQLPPLADYDYAKNLKADGFPHLDVFAGKKRHVLFGILWIYRWTFLSMAIMLIIIALSAFISPIGLNRLLNYLENPDEESSMKPWFWILFLFFGPLVSSLSFQWYIFISTHIATKTSALITQLVFEHALRIRMKAETGEKKDASSEKKADNLLGKMTNLVTTDLNSINEARNFLFLVILVPVQIIGSIIFLYQVLSWSAFVGMGVMVALFPLPGYVAKLQQTIQKAAMKKTDARVQTVTETINVLRMIKMFGWEKQMDQKIADKREEELNWIWKRKLIDLVNGTLQYVIPVFTMLATFGRLLFQHTVLGKQDLSASKVFSSMAVFDLLRSQLWFTFYCISTAVNGKVSLDRLEEFLNTTELLDSFIFKDAPEIVAVDEPVSDLIGFRDATFAWSNDEADGTLTPSSRKFLLKVEGELFFKPGCINLVVGPTGSGKTSLLMALLGEMHKVPTLGSWYNLPREQGVAYAAQESWVLNDTIRNNILFNAPMDGERYKKVLYQCCLERDLELFDAGDETEVGEKGLTLSGGQKARVTLARAIYSDAKIILLDDVLAALDKCLCGDLIKDRTVILVTHNVVMTSKIAEFVVSLGLDGRVRSQGTISEALAKDEVLAKEVSRDQETLEAAEKEIDTPPPVGESKKDGKLIVAEEIQIGHVSWSALNLYFTGMGGAYPPVFFTMLLLCLLINEVAITMQTWYLGYWASQYGQGTVVPVFKYLGGFAAILFGGLLIYSVAFIWYTFGTFRASRTIHRDLVHSVLGTTLRWLDVTPASRIIARCTVDIRAVDDSVAEGLRGLIDVTVAMLTKFFAVVVFTPIFFFVGALVGFIGALCGQIYMASQLSVKREQSNAKAPVLAHFASTASVRAYGAQEAVIQISMDRINRSSSILTLPRASRTFANLNRWVTVRIDILGGLFASSLAFYVVYFQSYRPFNIGFTLNMALGFAELILYWVRILNQFEVQGNSLERIQGYTTIEQEPKPTPAGVPPAYWPASGALSVDSLSARYSPEGPKVLHDVSFNIKSGERVGVVGRTGSGKSSLTLSLLRCIFTEGTVYYDGIPTSKLNLDALRSNITIIPQVPELLVGSLRSNLDMFDQFDDATLNSALRAAGLSSLQEEMDEGKLTLDSEIAAGGNNLSVGQRQIIALARAIVRGSKLLILDEATSAIDYKTDAVIQSSLRTELSSDTTLLTVAHRLQTIMDADKIVEFDTPKALLQDKNGLLRALVDESGDKEALYKMAQA</sequence>
<keyword evidence="7 9" id="KW-1133">Transmembrane helix</keyword>
<feature type="domain" description="ABC transporter" evidence="11">
    <location>
        <begin position="599"/>
        <end position="831"/>
    </location>
</feature>
<evidence type="ECO:0000256" key="10">
    <source>
        <dbReference type="SAM" id="SignalP"/>
    </source>
</evidence>
<dbReference type="SMART" id="SM00382">
    <property type="entry name" value="AAA"/>
    <property type="match status" value="2"/>
</dbReference>
<evidence type="ECO:0000256" key="8">
    <source>
        <dbReference type="ARBA" id="ARBA00023136"/>
    </source>
</evidence>
<feature type="chain" id="PRO_5041960391" description="P-loop containing nucleoside triphosphate hydrolase protein" evidence="10">
    <location>
        <begin position="19"/>
        <end position="1450"/>
    </location>
</feature>
<evidence type="ECO:0000256" key="1">
    <source>
        <dbReference type="ARBA" id="ARBA00004141"/>
    </source>
</evidence>
<dbReference type="GO" id="GO:0005524">
    <property type="term" value="F:ATP binding"/>
    <property type="evidence" value="ECO:0007669"/>
    <property type="project" value="UniProtKB-KW"/>
</dbReference>
<feature type="transmembrane region" description="Helical" evidence="9">
    <location>
        <begin position="148"/>
        <end position="167"/>
    </location>
</feature>
<dbReference type="PANTHER" id="PTHR24223">
    <property type="entry name" value="ATP-BINDING CASSETTE SUB-FAMILY C"/>
    <property type="match status" value="1"/>
</dbReference>
<dbReference type="PROSITE" id="PS00211">
    <property type="entry name" value="ABC_TRANSPORTER_1"/>
    <property type="match status" value="1"/>
</dbReference>
<dbReference type="CDD" id="cd18596">
    <property type="entry name" value="ABC_6TM_VMR1_D1_like"/>
    <property type="match status" value="1"/>
</dbReference>
<evidence type="ECO:0000259" key="12">
    <source>
        <dbReference type="PROSITE" id="PS50929"/>
    </source>
</evidence>
<keyword evidence="14" id="KW-1185">Reference proteome</keyword>
<dbReference type="PROSITE" id="PS50893">
    <property type="entry name" value="ABC_TRANSPORTER_2"/>
    <property type="match status" value="2"/>
</dbReference>
<keyword evidence="2" id="KW-0813">Transport</keyword>
<evidence type="ECO:0000259" key="11">
    <source>
        <dbReference type="PROSITE" id="PS50893"/>
    </source>
</evidence>
<feature type="domain" description="ABC transporter" evidence="11">
    <location>
        <begin position="1207"/>
        <end position="1444"/>
    </location>
</feature>
<feature type="transmembrane region" description="Helical" evidence="9">
    <location>
        <begin position="1143"/>
        <end position="1163"/>
    </location>
</feature>
<dbReference type="InterPro" id="IPR027417">
    <property type="entry name" value="P-loop_NTPase"/>
</dbReference>
<dbReference type="PANTHER" id="PTHR24223:SF356">
    <property type="entry name" value="ATP-BINDING CASSETTE TRANSPORTER ABC4"/>
    <property type="match status" value="1"/>
</dbReference>
<keyword evidence="5" id="KW-0547">Nucleotide-binding</keyword>
<dbReference type="SUPFAM" id="SSF52540">
    <property type="entry name" value="P-loop containing nucleoside triphosphate hydrolases"/>
    <property type="match status" value="2"/>
</dbReference>
<dbReference type="SUPFAM" id="SSF90123">
    <property type="entry name" value="ABC transporter transmembrane region"/>
    <property type="match status" value="2"/>
</dbReference>
<feature type="transmembrane region" description="Helical" evidence="9">
    <location>
        <begin position="888"/>
        <end position="910"/>
    </location>
</feature>
<dbReference type="InterPro" id="IPR003593">
    <property type="entry name" value="AAA+_ATPase"/>
</dbReference>
<dbReference type="Proteomes" id="UP001215280">
    <property type="component" value="Unassembled WGS sequence"/>
</dbReference>
<organism evidence="13 14">
    <name type="scientific">Mycena maculata</name>
    <dbReference type="NCBI Taxonomy" id="230809"/>
    <lineage>
        <taxon>Eukaryota</taxon>
        <taxon>Fungi</taxon>
        <taxon>Dikarya</taxon>
        <taxon>Basidiomycota</taxon>
        <taxon>Agaricomycotina</taxon>
        <taxon>Agaricomycetes</taxon>
        <taxon>Agaricomycetidae</taxon>
        <taxon>Agaricales</taxon>
        <taxon>Marasmiineae</taxon>
        <taxon>Mycenaceae</taxon>
        <taxon>Mycena</taxon>
    </lineage>
</organism>
<feature type="transmembrane region" description="Helical" evidence="9">
    <location>
        <begin position="83"/>
        <end position="104"/>
    </location>
</feature>
<feature type="transmembrane region" description="Helical" evidence="9">
    <location>
        <begin position="300"/>
        <end position="322"/>
    </location>
</feature>
<evidence type="ECO:0000313" key="13">
    <source>
        <dbReference type="EMBL" id="KAJ7729547.1"/>
    </source>
</evidence>
<dbReference type="GO" id="GO:0140359">
    <property type="term" value="F:ABC-type transporter activity"/>
    <property type="evidence" value="ECO:0007669"/>
    <property type="project" value="InterPro"/>
</dbReference>
<feature type="signal peptide" evidence="10">
    <location>
        <begin position="1"/>
        <end position="18"/>
    </location>
</feature>
<keyword evidence="6" id="KW-0067">ATP-binding</keyword>
<dbReference type="InterPro" id="IPR050173">
    <property type="entry name" value="ABC_transporter_C-like"/>
</dbReference>
<dbReference type="EMBL" id="JARJLG010000197">
    <property type="protein sequence ID" value="KAJ7729547.1"/>
    <property type="molecule type" value="Genomic_DNA"/>
</dbReference>
<dbReference type="FunFam" id="1.20.1560.10:FF:000013">
    <property type="entry name" value="ABC transporter C family member 2"/>
    <property type="match status" value="1"/>
</dbReference>
<keyword evidence="3 9" id="KW-0812">Transmembrane</keyword>
<dbReference type="CDD" id="cd03250">
    <property type="entry name" value="ABCC_MRP_domain1"/>
    <property type="match status" value="1"/>
</dbReference>
<dbReference type="Gene3D" id="3.40.50.300">
    <property type="entry name" value="P-loop containing nucleotide triphosphate hydrolases"/>
    <property type="match status" value="2"/>
</dbReference>
<evidence type="ECO:0000256" key="7">
    <source>
        <dbReference type="ARBA" id="ARBA00022989"/>
    </source>
</evidence>
<dbReference type="Pfam" id="PF00005">
    <property type="entry name" value="ABC_tran"/>
    <property type="match status" value="2"/>
</dbReference>
<comment type="caution">
    <text evidence="13">The sequence shown here is derived from an EMBL/GenBank/DDBJ whole genome shotgun (WGS) entry which is preliminary data.</text>
</comment>
<feature type="transmembrane region" description="Helical" evidence="9">
    <location>
        <begin position="1115"/>
        <end position="1136"/>
    </location>
</feature>
<evidence type="ECO:0000256" key="9">
    <source>
        <dbReference type="SAM" id="Phobius"/>
    </source>
</evidence>
<dbReference type="InterPro" id="IPR017871">
    <property type="entry name" value="ABC_transporter-like_CS"/>
</dbReference>
<gene>
    <name evidence="13" type="ORF">DFH07DRAFT_850204</name>
</gene>
<feature type="transmembrane region" description="Helical" evidence="9">
    <location>
        <begin position="254"/>
        <end position="280"/>
    </location>
</feature>
<dbReference type="InterPro" id="IPR003439">
    <property type="entry name" value="ABC_transporter-like_ATP-bd"/>
</dbReference>
<accession>A0AAD7MRK6</accession>
<evidence type="ECO:0000256" key="4">
    <source>
        <dbReference type="ARBA" id="ARBA00022737"/>
    </source>
</evidence>
<dbReference type="InterPro" id="IPR011527">
    <property type="entry name" value="ABC1_TM_dom"/>
</dbReference>
<dbReference type="Gene3D" id="1.20.1560.10">
    <property type="entry name" value="ABC transporter type 1, transmembrane domain"/>
    <property type="match status" value="2"/>
</dbReference>
<evidence type="ECO:0000256" key="3">
    <source>
        <dbReference type="ARBA" id="ARBA00022692"/>
    </source>
</evidence>
<dbReference type="CDD" id="cd18604">
    <property type="entry name" value="ABC_6TM_VMR1_D2_like"/>
    <property type="match status" value="1"/>
</dbReference>
<feature type="transmembrane region" description="Helical" evidence="9">
    <location>
        <begin position="187"/>
        <end position="208"/>
    </location>
</feature>
<feature type="transmembrane region" description="Helical" evidence="9">
    <location>
        <begin position="930"/>
        <end position="953"/>
    </location>
</feature>